<name>A0A0A9G0B9_ARUDO</name>
<dbReference type="EMBL" id="GBRH01181905">
    <property type="protein sequence ID" value="JAE15991.1"/>
    <property type="molecule type" value="Transcribed_RNA"/>
</dbReference>
<dbReference type="AlphaFoldDB" id="A0A0A9G0B9"/>
<protein>
    <submittedName>
        <fullName evidence="1">Uncharacterized protein</fullName>
    </submittedName>
</protein>
<reference evidence="1" key="1">
    <citation type="submission" date="2014-09" db="EMBL/GenBank/DDBJ databases">
        <authorList>
            <person name="Magalhaes I.L.F."/>
            <person name="Oliveira U."/>
            <person name="Santos F.R."/>
            <person name="Vidigal T.H.D.A."/>
            <person name="Brescovit A.D."/>
            <person name="Santos A.J."/>
        </authorList>
    </citation>
    <scope>NUCLEOTIDE SEQUENCE</scope>
    <source>
        <tissue evidence="1">Shoot tissue taken approximately 20 cm above the soil surface</tissue>
    </source>
</reference>
<sequence>MRGLGFHSRCSNCNPSDLHQFGHVIRPNRSHGQAVLLGGQEDLHIPSDGLLHLSGLAGDLRPEARENLSCGRLKQRQVICRRLPDLVRELGIEGVKVLDGDDDMVAVVH</sequence>
<reference evidence="1" key="2">
    <citation type="journal article" date="2015" name="Data Brief">
        <title>Shoot transcriptome of the giant reed, Arundo donax.</title>
        <authorList>
            <person name="Barrero R.A."/>
            <person name="Guerrero F.D."/>
            <person name="Moolhuijzen P."/>
            <person name="Goolsby J.A."/>
            <person name="Tidwell J."/>
            <person name="Bellgard S.E."/>
            <person name="Bellgard M.I."/>
        </authorList>
    </citation>
    <scope>NUCLEOTIDE SEQUENCE</scope>
    <source>
        <tissue evidence="1">Shoot tissue taken approximately 20 cm above the soil surface</tissue>
    </source>
</reference>
<accession>A0A0A9G0B9</accession>
<organism evidence="1">
    <name type="scientific">Arundo donax</name>
    <name type="common">Giant reed</name>
    <name type="synonym">Donax arundinaceus</name>
    <dbReference type="NCBI Taxonomy" id="35708"/>
    <lineage>
        <taxon>Eukaryota</taxon>
        <taxon>Viridiplantae</taxon>
        <taxon>Streptophyta</taxon>
        <taxon>Embryophyta</taxon>
        <taxon>Tracheophyta</taxon>
        <taxon>Spermatophyta</taxon>
        <taxon>Magnoliopsida</taxon>
        <taxon>Liliopsida</taxon>
        <taxon>Poales</taxon>
        <taxon>Poaceae</taxon>
        <taxon>PACMAD clade</taxon>
        <taxon>Arundinoideae</taxon>
        <taxon>Arundineae</taxon>
        <taxon>Arundo</taxon>
    </lineage>
</organism>
<evidence type="ECO:0000313" key="1">
    <source>
        <dbReference type="EMBL" id="JAE15991.1"/>
    </source>
</evidence>
<proteinExistence type="predicted"/>